<evidence type="ECO:0000313" key="5">
    <source>
        <dbReference type="Proteomes" id="UP000321723"/>
    </source>
</evidence>
<dbReference type="AlphaFoldDB" id="A0A511FFR5"/>
<organism evidence="3 5">
    <name type="scientific">Cellulomonas hominis</name>
    <dbReference type="NCBI Taxonomy" id="156981"/>
    <lineage>
        <taxon>Bacteria</taxon>
        <taxon>Bacillati</taxon>
        <taxon>Actinomycetota</taxon>
        <taxon>Actinomycetes</taxon>
        <taxon>Micrococcales</taxon>
        <taxon>Cellulomonadaceae</taxon>
        <taxon>Cellulomonas</taxon>
    </lineage>
</organism>
<dbReference type="OrthoDB" id="3350268at2"/>
<dbReference type="InterPro" id="IPR029010">
    <property type="entry name" value="ThuA-like"/>
</dbReference>
<evidence type="ECO:0000259" key="2">
    <source>
        <dbReference type="Pfam" id="PF06283"/>
    </source>
</evidence>
<sequence>MRVVIASGAGRYADPWHPFAATSACVARILRESGAQVRTDDDVDRAMTALDGVDLLVVNAGDPWRSGPGDDGPESPDVPGGGTAPPPRESLDGFGRALDRGIGVLALHSACASMRDYPQWALAVGRVWLPGVSFHPPADEALIHGGELEGRPIAGFRVWDERYCRLQQVGESTVVAQHDGAAGPEPTAWVRRQGRSRVAVDVLGHDERSYESAGHRALLVTLARWAAARA</sequence>
<dbReference type="EMBL" id="JACHDN010000001">
    <property type="protein sequence ID" value="MBB5473330.1"/>
    <property type="molecule type" value="Genomic_DNA"/>
</dbReference>
<feature type="region of interest" description="Disordered" evidence="1">
    <location>
        <begin position="61"/>
        <end position="93"/>
    </location>
</feature>
<evidence type="ECO:0000256" key="1">
    <source>
        <dbReference type="SAM" id="MobiDB-lite"/>
    </source>
</evidence>
<dbReference type="InterPro" id="IPR029062">
    <property type="entry name" value="Class_I_gatase-like"/>
</dbReference>
<name>A0A511FFR5_9CELL</name>
<dbReference type="EMBL" id="BJVQ01000058">
    <property type="protein sequence ID" value="GEL48022.1"/>
    <property type="molecule type" value="Genomic_DNA"/>
</dbReference>
<protein>
    <recommendedName>
        <fullName evidence="2">ThuA-like domain-containing protein</fullName>
    </recommendedName>
</protein>
<dbReference type="Gene3D" id="3.40.50.880">
    <property type="match status" value="1"/>
</dbReference>
<evidence type="ECO:0000313" key="4">
    <source>
        <dbReference type="EMBL" id="MBB5473330.1"/>
    </source>
</evidence>
<reference evidence="3 5" key="1">
    <citation type="submission" date="2019-07" db="EMBL/GenBank/DDBJ databases">
        <title>Whole genome shotgun sequence of Cellulomonas hominis NBRC 16055.</title>
        <authorList>
            <person name="Hosoyama A."/>
            <person name="Uohara A."/>
            <person name="Ohji S."/>
            <person name="Ichikawa N."/>
        </authorList>
    </citation>
    <scope>NUCLEOTIDE SEQUENCE [LARGE SCALE GENOMIC DNA]</scope>
    <source>
        <strain evidence="3 5">NBRC 16055</strain>
    </source>
</reference>
<gene>
    <name evidence="3" type="ORF">CHO01_31380</name>
    <name evidence="4" type="ORF">HNR08_002066</name>
</gene>
<dbReference type="Proteomes" id="UP000564629">
    <property type="component" value="Unassembled WGS sequence"/>
</dbReference>
<evidence type="ECO:0000313" key="3">
    <source>
        <dbReference type="EMBL" id="GEL48022.1"/>
    </source>
</evidence>
<dbReference type="RefSeq" id="WP_146839674.1">
    <property type="nucleotide sequence ID" value="NZ_BJVQ01000058.1"/>
</dbReference>
<dbReference type="Proteomes" id="UP000321723">
    <property type="component" value="Unassembled WGS sequence"/>
</dbReference>
<dbReference type="Pfam" id="PF06283">
    <property type="entry name" value="ThuA"/>
    <property type="match status" value="1"/>
</dbReference>
<dbReference type="PROSITE" id="PS51257">
    <property type="entry name" value="PROKAR_LIPOPROTEIN"/>
    <property type="match status" value="1"/>
</dbReference>
<feature type="domain" description="ThuA-like" evidence="2">
    <location>
        <begin position="19"/>
        <end position="226"/>
    </location>
</feature>
<evidence type="ECO:0000313" key="6">
    <source>
        <dbReference type="Proteomes" id="UP000564629"/>
    </source>
</evidence>
<keyword evidence="5" id="KW-1185">Reference proteome</keyword>
<proteinExistence type="predicted"/>
<accession>A0A511FFR5</accession>
<reference evidence="4 6" key="2">
    <citation type="submission" date="2020-08" db="EMBL/GenBank/DDBJ databases">
        <title>Sequencing the genomes of 1000 actinobacteria strains.</title>
        <authorList>
            <person name="Klenk H.-P."/>
        </authorList>
    </citation>
    <scope>NUCLEOTIDE SEQUENCE [LARGE SCALE GENOMIC DNA]</scope>
    <source>
        <strain evidence="4 6">DSM 9581</strain>
    </source>
</reference>
<comment type="caution">
    <text evidence="3">The sequence shown here is derived from an EMBL/GenBank/DDBJ whole genome shotgun (WGS) entry which is preliminary data.</text>
</comment>
<dbReference type="SUPFAM" id="SSF52317">
    <property type="entry name" value="Class I glutamine amidotransferase-like"/>
    <property type="match status" value="1"/>
</dbReference>